<gene>
    <name evidence="5" type="ORF">TVAG_247250</name>
</gene>
<keyword evidence="6" id="KW-1185">Reference proteome</keyword>
<dbReference type="KEGG" id="tva:5464565"/>
<dbReference type="OrthoDB" id="2142040at2759"/>
<evidence type="ECO:0000313" key="6">
    <source>
        <dbReference type="Proteomes" id="UP000001542"/>
    </source>
</evidence>
<keyword evidence="2 3" id="KW-0040">ANK repeat</keyword>
<dbReference type="Pfam" id="PF00023">
    <property type="entry name" value="Ank"/>
    <property type="match status" value="1"/>
</dbReference>
<dbReference type="SMR" id="A2DKR3"/>
<feature type="repeat" description="ANK" evidence="3">
    <location>
        <begin position="4"/>
        <end position="26"/>
    </location>
</feature>
<organism evidence="5 6">
    <name type="scientific">Trichomonas vaginalis (strain ATCC PRA-98 / G3)</name>
    <dbReference type="NCBI Taxonomy" id="412133"/>
    <lineage>
        <taxon>Eukaryota</taxon>
        <taxon>Metamonada</taxon>
        <taxon>Parabasalia</taxon>
        <taxon>Trichomonadida</taxon>
        <taxon>Trichomonadidae</taxon>
        <taxon>Trichomonas</taxon>
    </lineage>
</organism>
<dbReference type="InParanoid" id="A2DKR3"/>
<dbReference type="InterPro" id="IPR036770">
    <property type="entry name" value="Ankyrin_rpt-contain_sf"/>
</dbReference>
<dbReference type="AlphaFoldDB" id="A2DKR3"/>
<accession>A2DKR3</accession>
<reference evidence="5" key="1">
    <citation type="submission" date="2006-10" db="EMBL/GenBank/DDBJ databases">
        <authorList>
            <person name="Amadeo P."/>
            <person name="Zhao Q."/>
            <person name="Wortman J."/>
            <person name="Fraser-Liggett C."/>
            <person name="Carlton J."/>
        </authorList>
    </citation>
    <scope>NUCLEOTIDE SEQUENCE</scope>
    <source>
        <strain evidence="5">G3</strain>
    </source>
</reference>
<dbReference type="SUPFAM" id="SSF48403">
    <property type="entry name" value="Ankyrin repeat"/>
    <property type="match status" value="1"/>
</dbReference>
<evidence type="ECO:0000256" key="3">
    <source>
        <dbReference type="PROSITE-ProRule" id="PRU00023"/>
    </source>
</evidence>
<dbReference type="PROSITE" id="PS50297">
    <property type="entry name" value="ANK_REP_REGION"/>
    <property type="match status" value="2"/>
</dbReference>
<evidence type="ECO:0000313" key="5">
    <source>
        <dbReference type="EMBL" id="EAY19046.1"/>
    </source>
</evidence>
<dbReference type="STRING" id="5722.A2DKR3"/>
<keyword evidence="1" id="KW-0677">Repeat</keyword>
<feature type="coiled-coil region" evidence="4">
    <location>
        <begin position="188"/>
        <end position="215"/>
    </location>
</feature>
<dbReference type="PANTHER" id="PTHR24198">
    <property type="entry name" value="ANKYRIN REPEAT AND PROTEIN KINASE DOMAIN-CONTAINING PROTEIN"/>
    <property type="match status" value="1"/>
</dbReference>
<dbReference type="Proteomes" id="UP000001542">
    <property type="component" value="Unassembled WGS sequence"/>
</dbReference>
<dbReference type="VEuPathDB" id="TrichDB:TVAG_247250"/>
<evidence type="ECO:0008006" key="7">
    <source>
        <dbReference type="Google" id="ProtNLM"/>
    </source>
</evidence>
<dbReference type="PANTHER" id="PTHR24198:SF165">
    <property type="entry name" value="ANKYRIN REPEAT-CONTAINING PROTEIN-RELATED"/>
    <property type="match status" value="1"/>
</dbReference>
<dbReference type="RefSeq" id="XP_001580032.1">
    <property type="nucleotide sequence ID" value="XM_001579982.1"/>
</dbReference>
<name>A2DKR3_TRIV3</name>
<dbReference type="Pfam" id="PF12796">
    <property type="entry name" value="Ank_2"/>
    <property type="match status" value="1"/>
</dbReference>
<dbReference type="VEuPathDB" id="TrichDB:TVAGG3_0560620"/>
<dbReference type="SMART" id="SM00248">
    <property type="entry name" value="ANK"/>
    <property type="match status" value="4"/>
</dbReference>
<evidence type="ECO:0000256" key="2">
    <source>
        <dbReference type="ARBA" id="ARBA00023043"/>
    </source>
</evidence>
<sequence length="243" mass="27246">MTVQGWYPIHYAASTGNYKCLQLLLQTQFYQENISIPIAEQHISENLRSTTALHVAVTNRCYAQAIMLISELPEIKYFSGGKNKDFGQSGNESFQSCDVCQLSSYGNSALHIAAFLGDADMFEILMNSAPDLSILNKDKKTPLDIAKQRKKANIISLIQNNSPRSLEELRPKYFTLEDQSTLKNTKNIIELSEDIERLTSVIETMKSRIAELETKNSTNSQTKYCDKCGNILLGVSKCPVCDK</sequence>
<dbReference type="Gene3D" id="1.25.40.20">
    <property type="entry name" value="Ankyrin repeat-containing domain"/>
    <property type="match status" value="1"/>
</dbReference>
<keyword evidence="4" id="KW-0175">Coiled coil</keyword>
<evidence type="ECO:0000256" key="1">
    <source>
        <dbReference type="ARBA" id="ARBA00022737"/>
    </source>
</evidence>
<protein>
    <recommendedName>
        <fullName evidence="7">Ankyrin repeat protein</fullName>
    </recommendedName>
</protein>
<dbReference type="PROSITE" id="PS50088">
    <property type="entry name" value="ANK_REPEAT"/>
    <property type="match status" value="2"/>
</dbReference>
<feature type="repeat" description="ANK" evidence="3">
    <location>
        <begin position="105"/>
        <end position="137"/>
    </location>
</feature>
<dbReference type="EMBL" id="DS113212">
    <property type="protein sequence ID" value="EAY19046.1"/>
    <property type="molecule type" value="Genomic_DNA"/>
</dbReference>
<proteinExistence type="predicted"/>
<evidence type="ECO:0000256" key="4">
    <source>
        <dbReference type="SAM" id="Coils"/>
    </source>
</evidence>
<dbReference type="InterPro" id="IPR002110">
    <property type="entry name" value="Ankyrin_rpt"/>
</dbReference>
<reference evidence="5" key="2">
    <citation type="journal article" date="2007" name="Science">
        <title>Draft genome sequence of the sexually transmitted pathogen Trichomonas vaginalis.</title>
        <authorList>
            <person name="Carlton J.M."/>
            <person name="Hirt R.P."/>
            <person name="Silva J.C."/>
            <person name="Delcher A.L."/>
            <person name="Schatz M."/>
            <person name="Zhao Q."/>
            <person name="Wortman J.R."/>
            <person name="Bidwell S.L."/>
            <person name="Alsmark U.C.M."/>
            <person name="Besteiro S."/>
            <person name="Sicheritz-Ponten T."/>
            <person name="Noel C.J."/>
            <person name="Dacks J.B."/>
            <person name="Foster P.G."/>
            <person name="Simillion C."/>
            <person name="Van de Peer Y."/>
            <person name="Miranda-Saavedra D."/>
            <person name="Barton G.J."/>
            <person name="Westrop G.D."/>
            <person name="Mueller S."/>
            <person name="Dessi D."/>
            <person name="Fiori P.L."/>
            <person name="Ren Q."/>
            <person name="Paulsen I."/>
            <person name="Zhang H."/>
            <person name="Bastida-Corcuera F.D."/>
            <person name="Simoes-Barbosa A."/>
            <person name="Brown M.T."/>
            <person name="Hayes R.D."/>
            <person name="Mukherjee M."/>
            <person name="Okumura C.Y."/>
            <person name="Schneider R."/>
            <person name="Smith A.J."/>
            <person name="Vanacova S."/>
            <person name="Villalvazo M."/>
            <person name="Haas B.J."/>
            <person name="Pertea M."/>
            <person name="Feldblyum T.V."/>
            <person name="Utterback T.R."/>
            <person name="Shu C.L."/>
            <person name="Osoegawa K."/>
            <person name="de Jong P.J."/>
            <person name="Hrdy I."/>
            <person name="Horvathova L."/>
            <person name="Zubacova Z."/>
            <person name="Dolezal P."/>
            <person name="Malik S.B."/>
            <person name="Logsdon J.M. Jr."/>
            <person name="Henze K."/>
            <person name="Gupta A."/>
            <person name="Wang C.C."/>
            <person name="Dunne R.L."/>
            <person name="Upcroft J.A."/>
            <person name="Upcroft P."/>
            <person name="White O."/>
            <person name="Salzberg S.L."/>
            <person name="Tang P."/>
            <person name="Chiu C.-H."/>
            <person name="Lee Y.-S."/>
            <person name="Embley T.M."/>
            <person name="Coombs G.H."/>
            <person name="Mottram J.C."/>
            <person name="Tachezy J."/>
            <person name="Fraser-Liggett C.M."/>
            <person name="Johnson P.J."/>
        </authorList>
    </citation>
    <scope>NUCLEOTIDE SEQUENCE [LARGE SCALE GENOMIC DNA]</scope>
    <source>
        <strain evidence="5">G3</strain>
    </source>
</reference>